<evidence type="ECO:0000256" key="1">
    <source>
        <dbReference type="SAM" id="Phobius"/>
    </source>
</evidence>
<sequence length="127" mass="13373">MGDDVLVGVTEAGADDARLEDLALLLRQELLSLDVRAVEPYRDGEAPDGTRGALAAIAGVLSVSLAPGLQVLGSVVAVVREWLRRAGDGRTVKLTIDNDVIELTGTTDEVQQQLVDAFVRRHAGADG</sequence>
<dbReference type="EMBL" id="SODP01000005">
    <property type="protein sequence ID" value="TDW54849.1"/>
    <property type="molecule type" value="Genomic_DNA"/>
</dbReference>
<keyword evidence="1" id="KW-0812">Transmembrane</keyword>
<dbReference type="Proteomes" id="UP000295146">
    <property type="component" value="Unassembled WGS sequence"/>
</dbReference>
<feature type="transmembrane region" description="Helical" evidence="1">
    <location>
        <begin position="53"/>
        <end position="79"/>
    </location>
</feature>
<organism evidence="2 3">
    <name type="scientific">Kribbella pratensis</name>
    <dbReference type="NCBI Taxonomy" id="2512112"/>
    <lineage>
        <taxon>Bacteria</taxon>
        <taxon>Bacillati</taxon>
        <taxon>Actinomycetota</taxon>
        <taxon>Actinomycetes</taxon>
        <taxon>Propionibacteriales</taxon>
        <taxon>Kribbellaceae</taxon>
        <taxon>Kribbella</taxon>
    </lineage>
</organism>
<keyword evidence="3" id="KW-1185">Reference proteome</keyword>
<evidence type="ECO:0000313" key="2">
    <source>
        <dbReference type="EMBL" id="TDW54849.1"/>
    </source>
</evidence>
<proteinExistence type="predicted"/>
<gene>
    <name evidence="2" type="ORF">EV653_8172</name>
</gene>
<reference evidence="2 3" key="1">
    <citation type="submission" date="2019-03" db="EMBL/GenBank/DDBJ databases">
        <title>Genomic Encyclopedia of Type Strains, Phase III (KMG-III): the genomes of soil and plant-associated and newly described type strains.</title>
        <authorList>
            <person name="Whitman W."/>
        </authorList>
    </citation>
    <scope>NUCLEOTIDE SEQUENCE [LARGE SCALE GENOMIC DNA]</scope>
    <source>
        <strain evidence="2 3">VKM Ac-2573</strain>
    </source>
</reference>
<protein>
    <submittedName>
        <fullName evidence="2">Uncharacterized protein</fullName>
    </submittedName>
</protein>
<comment type="caution">
    <text evidence="2">The sequence shown here is derived from an EMBL/GenBank/DDBJ whole genome shotgun (WGS) entry which is preliminary data.</text>
</comment>
<keyword evidence="1" id="KW-1133">Transmembrane helix</keyword>
<keyword evidence="1" id="KW-0472">Membrane</keyword>
<dbReference type="OrthoDB" id="4557965at2"/>
<accession>A0A4R8BRH5</accession>
<dbReference type="AlphaFoldDB" id="A0A4R8BRH5"/>
<evidence type="ECO:0000313" key="3">
    <source>
        <dbReference type="Proteomes" id="UP000295146"/>
    </source>
</evidence>
<dbReference type="RefSeq" id="WP_134111595.1">
    <property type="nucleotide sequence ID" value="NZ_SODP01000005.1"/>
</dbReference>
<name>A0A4R8BRH5_9ACTN</name>